<name>A0A3D8S8M5_9HELO</name>
<dbReference type="PANTHER" id="PTHR11895">
    <property type="entry name" value="TRANSAMIDASE"/>
    <property type="match status" value="1"/>
</dbReference>
<proteinExistence type="predicted"/>
<gene>
    <name evidence="2" type="ORF">BP6252_03755</name>
</gene>
<dbReference type="InterPro" id="IPR036928">
    <property type="entry name" value="AS_sf"/>
</dbReference>
<evidence type="ECO:0000259" key="1">
    <source>
        <dbReference type="Pfam" id="PF01425"/>
    </source>
</evidence>
<dbReference type="SUPFAM" id="SSF75304">
    <property type="entry name" value="Amidase signature (AS) enzymes"/>
    <property type="match status" value="1"/>
</dbReference>
<sequence length="533" mass="57692">MSMLTVTPKEQVYLAGINITLDDLLVATNELGYELDPAVRDDYTKLLGATFNALQVVSEMEDYQPTPNLDLAPREEIHFPEKKDNPDNAWGWRFKLKHKNPSSDLLKDKTICVKDNICVAGVTCMVGTDSFVDWVPKTDASIITRMIEAGACITGKSVCENLSVSCSSFSAATGPINNPYAEGYSAGGSSSGTGNLVALNKVDMGIGCDQGGSIRIPAGLCGLYGFKATAGLIPYTGIVSNEAIVDYAGPMTRTCMENAVLLEVLAGVDGLDDRQRAGTPFPKDVPKYSELLKQSEGIKGMKIGILKEGVSFSGIDPEVESKFRAAAAVFSDLGAIVEEVSIPLHSIAPVVFSAMSKQGSHIGRLGRSTGRRQVMLTDMYEKMLPYTQESIDKMSIVSKASQFSGEYSWKKFPHIYAKAVNINRKIAEAYDEALTKYDVLIMPTTITPADPLPAPDASPLEKMSKTAGKLENTCPFNASGHPALAMPIGFVTAKQDKDVRVPTSLQIVGKNFDEATILKVAYAWECEKDWKKF</sequence>
<dbReference type="EMBL" id="PDLM01000003">
    <property type="protein sequence ID" value="RDW82643.1"/>
    <property type="molecule type" value="Genomic_DNA"/>
</dbReference>
<dbReference type="Pfam" id="PF01425">
    <property type="entry name" value="Amidase"/>
    <property type="match status" value="1"/>
</dbReference>
<dbReference type="Proteomes" id="UP000256645">
    <property type="component" value="Unassembled WGS sequence"/>
</dbReference>
<feature type="domain" description="Amidase" evidence="1">
    <location>
        <begin position="110"/>
        <end position="518"/>
    </location>
</feature>
<evidence type="ECO:0000313" key="3">
    <source>
        <dbReference type="Proteomes" id="UP000256645"/>
    </source>
</evidence>
<dbReference type="AlphaFoldDB" id="A0A3D8S8M5"/>
<dbReference type="Gene3D" id="3.90.1300.10">
    <property type="entry name" value="Amidase signature (AS) domain"/>
    <property type="match status" value="1"/>
</dbReference>
<keyword evidence="3" id="KW-1185">Reference proteome</keyword>
<dbReference type="InterPro" id="IPR023631">
    <property type="entry name" value="Amidase_dom"/>
</dbReference>
<organism evidence="2 3">
    <name type="scientific">Coleophoma cylindrospora</name>
    <dbReference type="NCBI Taxonomy" id="1849047"/>
    <lineage>
        <taxon>Eukaryota</taxon>
        <taxon>Fungi</taxon>
        <taxon>Dikarya</taxon>
        <taxon>Ascomycota</taxon>
        <taxon>Pezizomycotina</taxon>
        <taxon>Leotiomycetes</taxon>
        <taxon>Helotiales</taxon>
        <taxon>Dermateaceae</taxon>
        <taxon>Coleophoma</taxon>
    </lineage>
</organism>
<dbReference type="STRING" id="1849047.A0A3D8S8M5"/>
<accession>A0A3D8S8M5</accession>
<reference evidence="2 3" key="1">
    <citation type="journal article" date="2018" name="IMA Fungus">
        <title>IMA Genome-F 9: Draft genome sequence of Annulohypoxylon stygium, Aspergillus mulundensis, Berkeleyomyces basicola (syn. Thielaviopsis basicola), Ceratocystis smalleyi, two Cercospora beticola strains, Coleophoma cylindrospora, Fusarium fracticaudum, Phialophora cf. hyalina, and Morchella septimelata.</title>
        <authorList>
            <person name="Wingfield B.D."/>
            <person name="Bills G.F."/>
            <person name="Dong Y."/>
            <person name="Huang W."/>
            <person name="Nel W.J."/>
            <person name="Swalarsk-Parry B.S."/>
            <person name="Vaghefi N."/>
            <person name="Wilken P.M."/>
            <person name="An Z."/>
            <person name="de Beer Z.W."/>
            <person name="De Vos L."/>
            <person name="Chen L."/>
            <person name="Duong T.A."/>
            <person name="Gao Y."/>
            <person name="Hammerbacher A."/>
            <person name="Kikkert J.R."/>
            <person name="Li Y."/>
            <person name="Li H."/>
            <person name="Li K."/>
            <person name="Li Q."/>
            <person name="Liu X."/>
            <person name="Ma X."/>
            <person name="Naidoo K."/>
            <person name="Pethybridge S.J."/>
            <person name="Sun J."/>
            <person name="Steenkamp E.T."/>
            <person name="van der Nest M.A."/>
            <person name="van Wyk S."/>
            <person name="Wingfield M.J."/>
            <person name="Xiong C."/>
            <person name="Yue Q."/>
            <person name="Zhang X."/>
        </authorList>
    </citation>
    <scope>NUCLEOTIDE SEQUENCE [LARGE SCALE GENOMIC DNA]</scope>
    <source>
        <strain evidence="2 3">BP6252</strain>
    </source>
</reference>
<dbReference type="OrthoDB" id="1879366at2759"/>
<comment type="caution">
    <text evidence="2">The sequence shown here is derived from an EMBL/GenBank/DDBJ whole genome shotgun (WGS) entry which is preliminary data.</text>
</comment>
<dbReference type="PANTHER" id="PTHR11895:SF170">
    <property type="entry name" value="AMIDASE"/>
    <property type="match status" value="1"/>
</dbReference>
<dbReference type="GO" id="GO:0003824">
    <property type="term" value="F:catalytic activity"/>
    <property type="evidence" value="ECO:0007669"/>
    <property type="project" value="InterPro"/>
</dbReference>
<dbReference type="InterPro" id="IPR000120">
    <property type="entry name" value="Amidase"/>
</dbReference>
<protein>
    <submittedName>
        <fullName evidence="2">Amidase signature (AS) enzyme-6</fullName>
    </submittedName>
</protein>
<evidence type="ECO:0000313" key="2">
    <source>
        <dbReference type="EMBL" id="RDW82643.1"/>
    </source>
</evidence>